<dbReference type="InterPro" id="IPR013655">
    <property type="entry name" value="PAS_fold_3"/>
</dbReference>
<protein>
    <submittedName>
        <fullName evidence="2">PAS sensor protein</fullName>
    </submittedName>
</protein>
<reference evidence="2 3" key="1">
    <citation type="submission" date="2009-10" db="EMBL/GenBank/DDBJ databases">
        <title>Complete sequence of Halothiobacillus neapolitanus c2.</title>
        <authorList>
            <consortium name="US DOE Joint Genome Institute"/>
            <person name="Lucas S."/>
            <person name="Copeland A."/>
            <person name="Lapidus A."/>
            <person name="Glavina del Rio T."/>
            <person name="Tice H."/>
            <person name="Bruce D."/>
            <person name="Goodwin L."/>
            <person name="Pitluck S."/>
            <person name="Davenport K."/>
            <person name="Brettin T."/>
            <person name="Detter J.C."/>
            <person name="Han C."/>
            <person name="Tapia R."/>
            <person name="Larimer F."/>
            <person name="Land M."/>
            <person name="Hauser L."/>
            <person name="Kyrpides N."/>
            <person name="Mikhailova N."/>
            <person name="Kerfeld C."/>
            <person name="Cannon G."/>
            <person name="Heinhort S."/>
        </authorList>
    </citation>
    <scope>NUCLEOTIDE SEQUENCE [LARGE SCALE GENOMIC DNA]</scope>
    <source>
        <strain evidence="3">ATCC 23641 / c2</strain>
    </source>
</reference>
<dbReference type="Gene3D" id="3.30.450.20">
    <property type="entry name" value="PAS domain"/>
    <property type="match status" value="1"/>
</dbReference>
<evidence type="ECO:0000313" key="3">
    <source>
        <dbReference type="Proteomes" id="UP000009102"/>
    </source>
</evidence>
<proteinExistence type="predicted"/>
<dbReference type="SUPFAM" id="SSF55785">
    <property type="entry name" value="PYP-like sensor domain (PAS domain)"/>
    <property type="match status" value="1"/>
</dbReference>
<dbReference type="CDD" id="cd00130">
    <property type="entry name" value="PAS"/>
    <property type="match status" value="1"/>
</dbReference>
<accession>D0L0A3</accession>
<keyword evidence="3" id="KW-1185">Reference proteome</keyword>
<dbReference type="OrthoDB" id="9781845at2"/>
<name>D0L0A3_HALNC</name>
<evidence type="ECO:0000313" key="2">
    <source>
        <dbReference type="EMBL" id="ACX96126.1"/>
    </source>
</evidence>
<evidence type="ECO:0000259" key="1">
    <source>
        <dbReference type="PROSITE" id="PS50112"/>
    </source>
</evidence>
<sequence length="184" mass="20910">MLSMGFNPSIDVTQVTNKAIELGSHRALQSKTDLQGIITHASRSLADISGFTVDELIGQPHNILRHPAMPDAVYYLMWQKIRMGEEFYGIVKNRCKNGDHYWVMTRVAPVIENGAPVGYTSARFTPRTELVPMWEELFAKMRDAENGSGFNDERRFKPAHDILCKLVQRKGYNDLSQLVLSQRV</sequence>
<gene>
    <name evidence="2" type="ordered locus">Hneap_1291</name>
</gene>
<dbReference type="KEGG" id="hna:Hneap_1291"/>
<dbReference type="NCBIfam" id="TIGR00229">
    <property type="entry name" value="sensory_box"/>
    <property type="match status" value="1"/>
</dbReference>
<feature type="domain" description="PAS" evidence="1">
    <location>
        <begin position="33"/>
        <end position="59"/>
    </location>
</feature>
<dbReference type="eggNOG" id="COG0840">
    <property type="taxonomic scope" value="Bacteria"/>
</dbReference>
<dbReference type="EMBL" id="CP001801">
    <property type="protein sequence ID" value="ACX96126.1"/>
    <property type="molecule type" value="Genomic_DNA"/>
</dbReference>
<dbReference type="HOGENOM" id="CLU_097884_0_2_6"/>
<dbReference type="Pfam" id="PF08447">
    <property type="entry name" value="PAS_3"/>
    <property type="match status" value="1"/>
</dbReference>
<dbReference type="STRING" id="555778.Hneap_1291"/>
<dbReference type="InterPro" id="IPR000014">
    <property type="entry name" value="PAS"/>
</dbReference>
<dbReference type="RefSeq" id="WP_012824160.1">
    <property type="nucleotide sequence ID" value="NC_013422.1"/>
</dbReference>
<organism evidence="2 3">
    <name type="scientific">Halothiobacillus neapolitanus (strain ATCC 23641 / DSM 15147 / CIP 104769 / NCIMB 8539 / c2)</name>
    <name type="common">Thiobacillus neapolitanus</name>
    <dbReference type="NCBI Taxonomy" id="555778"/>
    <lineage>
        <taxon>Bacteria</taxon>
        <taxon>Pseudomonadati</taxon>
        <taxon>Pseudomonadota</taxon>
        <taxon>Gammaproteobacteria</taxon>
        <taxon>Chromatiales</taxon>
        <taxon>Halothiobacillaceae</taxon>
        <taxon>Halothiobacillus</taxon>
    </lineage>
</organism>
<dbReference type="InterPro" id="IPR035965">
    <property type="entry name" value="PAS-like_dom_sf"/>
</dbReference>
<dbReference type="PROSITE" id="PS50112">
    <property type="entry name" value="PAS"/>
    <property type="match status" value="1"/>
</dbReference>
<dbReference type="AlphaFoldDB" id="D0L0A3"/>
<dbReference type="Proteomes" id="UP000009102">
    <property type="component" value="Chromosome"/>
</dbReference>